<dbReference type="Pfam" id="PF13377">
    <property type="entry name" value="Peripla_BP_3"/>
    <property type="match status" value="1"/>
</dbReference>
<keyword evidence="7" id="KW-1185">Reference proteome</keyword>
<evidence type="ECO:0000313" key="7">
    <source>
        <dbReference type="Proteomes" id="UP001378188"/>
    </source>
</evidence>
<dbReference type="SMART" id="SM00354">
    <property type="entry name" value="HTH_LACI"/>
    <property type="match status" value="1"/>
</dbReference>
<name>A0AAW9RM96_9HYPH</name>
<dbReference type="Proteomes" id="UP001378188">
    <property type="component" value="Unassembled WGS sequence"/>
</dbReference>
<dbReference type="RefSeq" id="WP_340327818.1">
    <property type="nucleotide sequence ID" value="NZ_JAZHOF010000001.1"/>
</dbReference>
<comment type="caution">
    <text evidence="6">The sequence shown here is derived from an EMBL/GenBank/DDBJ whole genome shotgun (WGS) entry which is preliminary data.</text>
</comment>
<dbReference type="Gene3D" id="3.40.50.2300">
    <property type="match status" value="2"/>
</dbReference>
<dbReference type="Gene3D" id="1.10.260.40">
    <property type="entry name" value="lambda repressor-like DNA-binding domains"/>
    <property type="match status" value="1"/>
</dbReference>
<evidence type="ECO:0000313" key="6">
    <source>
        <dbReference type="EMBL" id="MEJ8570079.1"/>
    </source>
</evidence>
<dbReference type="SUPFAM" id="SSF53822">
    <property type="entry name" value="Periplasmic binding protein-like I"/>
    <property type="match status" value="1"/>
</dbReference>
<keyword evidence="2" id="KW-0805">Transcription regulation</keyword>
<feature type="domain" description="HTH lacI-type" evidence="5">
    <location>
        <begin position="15"/>
        <end position="68"/>
    </location>
</feature>
<gene>
    <name evidence="6" type="ORF">V3328_01235</name>
</gene>
<dbReference type="PANTHER" id="PTHR30146:SF148">
    <property type="entry name" value="HTH-TYPE TRANSCRIPTIONAL REPRESSOR PURR-RELATED"/>
    <property type="match status" value="1"/>
</dbReference>
<dbReference type="InterPro" id="IPR000843">
    <property type="entry name" value="HTH_LacI"/>
</dbReference>
<keyword evidence="4" id="KW-0804">Transcription</keyword>
<evidence type="ECO:0000256" key="3">
    <source>
        <dbReference type="ARBA" id="ARBA00023125"/>
    </source>
</evidence>
<keyword evidence="1" id="KW-0678">Repressor</keyword>
<evidence type="ECO:0000256" key="2">
    <source>
        <dbReference type="ARBA" id="ARBA00023015"/>
    </source>
</evidence>
<dbReference type="InterPro" id="IPR010982">
    <property type="entry name" value="Lambda_DNA-bd_dom_sf"/>
</dbReference>
<reference evidence="6 7" key="1">
    <citation type="submission" date="2024-02" db="EMBL/GenBank/DDBJ databases">
        <title>Genome analysis and characterization of Microbaculum marinisediminis sp. nov., isolated from marine sediment.</title>
        <authorList>
            <person name="Du Z.-J."/>
            <person name="Ye Y.-Q."/>
            <person name="Zhang Z.-R."/>
            <person name="Yuan S.-M."/>
            <person name="Zhang X.-Y."/>
        </authorList>
    </citation>
    <scope>NUCLEOTIDE SEQUENCE [LARGE SCALE GENOMIC DNA]</scope>
    <source>
        <strain evidence="6 7">SDUM1044001</strain>
    </source>
</reference>
<accession>A0AAW9RM96</accession>
<evidence type="ECO:0000259" key="5">
    <source>
        <dbReference type="PROSITE" id="PS50932"/>
    </source>
</evidence>
<dbReference type="InterPro" id="IPR028082">
    <property type="entry name" value="Peripla_BP_I"/>
</dbReference>
<dbReference type="CDD" id="cd01392">
    <property type="entry name" value="HTH_LacI"/>
    <property type="match status" value="1"/>
</dbReference>
<dbReference type="GO" id="GO:0003700">
    <property type="term" value="F:DNA-binding transcription factor activity"/>
    <property type="evidence" value="ECO:0007669"/>
    <property type="project" value="TreeGrafter"/>
</dbReference>
<dbReference type="PANTHER" id="PTHR30146">
    <property type="entry name" value="LACI-RELATED TRANSCRIPTIONAL REPRESSOR"/>
    <property type="match status" value="1"/>
</dbReference>
<dbReference type="PROSITE" id="PS00356">
    <property type="entry name" value="HTH_LACI_1"/>
    <property type="match status" value="1"/>
</dbReference>
<organism evidence="6 7">
    <name type="scientific">Microbaculum marinum</name>
    <dbReference type="NCBI Taxonomy" id="1764581"/>
    <lineage>
        <taxon>Bacteria</taxon>
        <taxon>Pseudomonadati</taxon>
        <taxon>Pseudomonadota</taxon>
        <taxon>Alphaproteobacteria</taxon>
        <taxon>Hyphomicrobiales</taxon>
        <taxon>Tepidamorphaceae</taxon>
        <taxon>Microbaculum</taxon>
    </lineage>
</organism>
<proteinExistence type="predicted"/>
<dbReference type="PROSITE" id="PS50932">
    <property type="entry name" value="HTH_LACI_2"/>
    <property type="match status" value="1"/>
</dbReference>
<sequence length="340" mass="38535">MTDAPHKPPAQRSKVRIKDVALEAGVSVGTVSHYLNGRFVSEERSRRIRKAIDDLGFTSNLLARGMRRQSSSVIGLCVPFTIFSNFSQLVNALEERVSDANYELMQVLSRQDPGKEFRRIRKLVDFRVDGLLLVPSLEPQDMLDHLHKSGVPTVILNRLMPDEHRFDQVALDHEKIMYEVAREFIRRGHRHLLFFVHWPALIVTQLRIEGLRRAIRDSGEDVRFEVLACGAHEHQFDAQFGAALDAGPRPTGIILSNSRIAAWTLKSLRRRGIDYPASMSVLTLDNPDWADVVVPGISHVAQPSDEISARAWQLLSERIEGSAKPPQRILVDAEIRYLDF</sequence>
<evidence type="ECO:0000256" key="1">
    <source>
        <dbReference type="ARBA" id="ARBA00022491"/>
    </source>
</evidence>
<evidence type="ECO:0000256" key="4">
    <source>
        <dbReference type="ARBA" id="ARBA00023163"/>
    </source>
</evidence>
<dbReference type="Pfam" id="PF00356">
    <property type="entry name" value="LacI"/>
    <property type="match status" value="1"/>
</dbReference>
<dbReference type="GO" id="GO:0000976">
    <property type="term" value="F:transcription cis-regulatory region binding"/>
    <property type="evidence" value="ECO:0007669"/>
    <property type="project" value="TreeGrafter"/>
</dbReference>
<dbReference type="EMBL" id="JAZHOF010000001">
    <property type="protein sequence ID" value="MEJ8570079.1"/>
    <property type="molecule type" value="Genomic_DNA"/>
</dbReference>
<dbReference type="CDD" id="cd06267">
    <property type="entry name" value="PBP1_LacI_sugar_binding-like"/>
    <property type="match status" value="1"/>
</dbReference>
<dbReference type="SUPFAM" id="SSF47413">
    <property type="entry name" value="lambda repressor-like DNA-binding domains"/>
    <property type="match status" value="1"/>
</dbReference>
<dbReference type="InterPro" id="IPR046335">
    <property type="entry name" value="LacI/GalR-like_sensor"/>
</dbReference>
<keyword evidence="3 6" id="KW-0238">DNA-binding</keyword>
<protein>
    <submittedName>
        <fullName evidence="6">LacI family DNA-binding transcriptional regulator</fullName>
    </submittedName>
</protein>
<dbReference type="AlphaFoldDB" id="A0AAW9RM96"/>